<sequence>MSSSLVVYTKSLLVGGFIIGLGYGLMKITTPNTEEWYAKLPPDIKEQINSPETRKKNELIMEVLKRTAQSDKPVYDPRQILEEIKKEEELKKDKKFDKFDL</sequence>
<evidence type="ECO:0000256" key="1">
    <source>
        <dbReference type="ARBA" id="ARBA00004167"/>
    </source>
</evidence>
<keyword evidence="8 11" id="KW-0472">Membrane</keyword>
<protein>
    <submittedName>
        <fullName evidence="12">Cbp4p</fullName>
    </submittedName>
</protein>
<keyword evidence="13" id="KW-1185">Reference proteome</keyword>
<evidence type="ECO:0000256" key="7">
    <source>
        <dbReference type="ARBA" id="ARBA00023128"/>
    </source>
</evidence>
<feature type="transmembrane region" description="Helical" evidence="11">
    <location>
        <begin position="6"/>
        <end position="26"/>
    </location>
</feature>
<keyword evidence="4 11" id="KW-0812">Transmembrane</keyword>
<proteinExistence type="inferred from homology"/>
<evidence type="ECO:0000256" key="5">
    <source>
        <dbReference type="ARBA" id="ARBA00022792"/>
    </source>
</evidence>
<evidence type="ECO:0000256" key="6">
    <source>
        <dbReference type="ARBA" id="ARBA00022989"/>
    </source>
</evidence>
<keyword evidence="9" id="KW-0143">Chaperone</keyword>
<accession>A0A015JZP3</accession>
<evidence type="ECO:0000256" key="11">
    <source>
        <dbReference type="SAM" id="Phobius"/>
    </source>
</evidence>
<dbReference type="AlphaFoldDB" id="A0A015JZP3"/>
<comment type="function">
    <text evidence="10">Essential for the assembly of ubiquinol-cytochrome c reductase. It has a direct effect on the correct occurrence of the Rieske protein, core 4, core 5 and apocytochrome b.</text>
</comment>
<reference evidence="12 13" key="1">
    <citation type="submission" date="2014-02" db="EMBL/GenBank/DDBJ databases">
        <title>Single nucleus genome sequencing reveals high similarity among nuclei of an endomycorrhizal fungus.</title>
        <authorList>
            <person name="Lin K."/>
            <person name="Geurts R."/>
            <person name="Zhang Z."/>
            <person name="Limpens E."/>
            <person name="Saunders D.G."/>
            <person name="Mu D."/>
            <person name="Pang E."/>
            <person name="Cao H."/>
            <person name="Cha H."/>
            <person name="Lin T."/>
            <person name="Zhou Q."/>
            <person name="Shang Y."/>
            <person name="Li Y."/>
            <person name="Ivanov S."/>
            <person name="Sharma T."/>
            <person name="Velzen R.V."/>
            <person name="Ruijter N.D."/>
            <person name="Aanen D.K."/>
            <person name="Win J."/>
            <person name="Kamoun S."/>
            <person name="Bisseling T."/>
            <person name="Huang S."/>
        </authorList>
    </citation>
    <scope>NUCLEOTIDE SEQUENCE [LARGE SCALE GENOMIC DNA]</scope>
    <source>
        <strain evidence="13">DAOM197198w</strain>
    </source>
</reference>
<evidence type="ECO:0000313" key="12">
    <source>
        <dbReference type="EMBL" id="EXX72840.1"/>
    </source>
</evidence>
<keyword evidence="6 11" id="KW-1133">Transmembrane helix</keyword>
<dbReference type="InterPro" id="IPR012420">
    <property type="entry name" value="Cbp4"/>
</dbReference>
<organism evidence="12 13">
    <name type="scientific">Rhizophagus irregularis (strain DAOM 197198w)</name>
    <name type="common">Glomus intraradices</name>
    <dbReference type="NCBI Taxonomy" id="1432141"/>
    <lineage>
        <taxon>Eukaryota</taxon>
        <taxon>Fungi</taxon>
        <taxon>Fungi incertae sedis</taxon>
        <taxon>Mucoromycota</taxon>
        <taxon>Glomeromycotina</taxon>
        <taxon>Glomeromycetes</taxon>
        <taxon>Glomerales</taxon>
        <taxon>Glomeraceae</taxon>
        <taxon>Rhizophagus</taxon>
    </lineage>
</organism>
<evidence type="ECO:0000256" key="10">
    <source>
        <dbReference type="ARBA" id="ARBA00025413"/>
    </source>
</evidence>
<evidence type="ECO:0000313" key="13">
    <source>
        <dbReference type="Proteomes" id="UP000022910"/>
    </source>
</evidence>
<dbReference type="EMBL" id="JEMT01015000">
    <property type="protein sequence ID" value="EXX72840.1"/>
    <property type="molecule type" value="Genomic_DNA"/>
</dbReference>
<evidence type="ECO:0000256" key="9">
    <source>
        <dbReference type="ARBA" id="ARBA00023186"/>
    </source>
</evidence>
<comment type="similarity">
    <text evidence="3">Belongs to the CBP4 family.</text>
</comment>
<dbReference type="Pfam" id="PF07960">
    <property type="entry name" value="CBP4"/>
    <property type="match status" value="1"/>
</dbReference>
<evidence type="ECO:0000256" key="3">
    <source>
        <dbReference type="ARBA" id="ARBA00006780"/>
    </source>
</evidence>
<evidence type="ECO:0000256" key="8">
    <source>
        <dbReference type="ARBA" id="ARBA00023136"/>
    </source>
</evidence>
<dbReference type="STRING" id="1432141.A0A015JZP3"/>
<dbReference type="OrthoDB" id="5576752at2759"/>
<dbReference type="GO" id="GO:0005743">
    <property type="term" value="C:mitochondrial inner membrane"/>
    <property type="evidence" value="ECO:0007669"/>
    <property type="project" value="UniProtKB-SubCell"/>
</dbReference>
<dbReference type="HOGENOM" id="CLU_2293173_0_0_1"/>
<gene>
    <name evidence="12" type="ORF">RirG_065550</name>
</gene>
<keyword evidence="7" id="KW-0496">Mitochondrion</keyword>
<keyword evidence="5" id="KW-0999">Mitochondrion inner membrane</keyword>
<evidence type="ECO:0000256" key="2">
    <source>
        <dbReference type="ARBA" id="ARBA00004273"/>
    </source>
</evidence>
<evidence type="ECO:0000256" key="4">
    <source>
        <dbReference type="ARBA" id="ARBA00022692"/>
    </source>
</evidence>
<dbReference type="Proteomes" id="UP000022910">
    <property type="component" value="Unassembled WGS sequence"/>
</dbReference>
<name>A0A015JZP3_RHIIW</name>
<comment type="caution">
    <text evidence="12">The sequence shown here is derived from an EMBL/GenBank/DDBJ whole genome shotgun (WGS) entry which is preliminary data.</text>
</comment>
<comment type="subcellular location">
    <subcellularLocation>
        <location evidence="1">Membrane</location>
        <topology evidence="1">Single-pass membrane protein</topology>
    </subcellularLocation>
    <subcellularLocation>
        <location evidence="2">Mitochondrion inner membrane</location>
    </subcellularLocation>
</comment>